<sequence length="92" mass="10030">MAGLRYHALLQMDMDLSLKHLLATDNIDADLKAKNGRSPLSYTSELGHEAIVKHLLAPDNDVDSTANNGRTLLSYASKKGQILIVELLSSLL</sequence>
<gene>
    <name evidence="4" type="ORF">jhhlp_006618</name>
</gene>
<name>A0A2N3N6F6_9PEZI</name>
<evidence type="ECO:0000313" key="5">
    <source>
        <dbReference type="Proteomes" id="UP000233524"/>
    </source>
</evidence>
<evidence type="ECO:0000256" key="3">
    <source>
        <dbReference type="PROSITE-ProRule" id="PRU00023"/>
    </source>
</evidence>
<feature type="repeat" description="ANK" evidence="3">
    <location>
        <begin position="35"/>
        <end position="67"/>
    </location>
</feature>
<evidence type="ECO:0000313" key="4">
    <source>
        <dbReference type="EMBL" id="PKS08006.1"/>
    </source>
</evidence>
<dbReference type="OrthoDB" id="341259at2759"/>
<protein>
    <submittedName>
        <fullName evidence="4">Uncharacterized protein</fullName>
    </submittedName>
</protein>
<dbReference type="Gene3D" id="1.25.40.20">
    <property type="entry name" value="Ankyrin repeat-containing domain"/>
    <property type="match status" value="1"/>
</dbReference>
<keyword evidence="2 3" id="KW-0040">ANK repeat</keyword>
<dbReference type="PANTHER" id="PTHR24126">
    <property type="entry name" value="ANKYRIN REPEAT, PH AND SEC7 DOMAIN CONTAINING PROTEIN SECG-RELATED"/>
    <property type="match status" value="1"/>
</dbReference>
<reference evidence="4 5" key="1">
    <citation type="journal article" date="2017" name="G3 (Bethesda)">
        <title>First Draft Genome Sequence of the Pathogenic Fungus Lomentospora prolificans (Formerly Scedosporium prolificans).</title>
        <authorList>
            <person name="Luo R."/>
            <person name="Zimin A."/>
            <person name="Workman R."/>
            <person name="Fan Y."/>
            <person name="Pertea G."/>
            <person name="Grossman N."/>
            <person name="Wear M.P."/>
            <person name="Jia B."/>
            <person name="Miller H."/>
            <person name="Casadevall A."/>
            <person name="Timp W."/>
            <person name="Zhang S.X."/>
            <person name="Salzberg S.L."/>
        </authorList>
    </citation>
    <scope>NUCLEOTIDE SEQUENCE [LARGE SCALE GENOMIC DNA]</scope>
    <source>
        <strain evidence="4 5">JHH-5317</strain>
    </source>
</reference>
<keyword evidence="1" id="KW-0677">Repeat</keyword>
<comment type="caution">
    <text evidence="4">The sequence shown here is derived from an EMBL/GenBank/DDBJ whole genome shotgun (WGS) entry which is preliminary data.</text>
</comment>
<accession>A0A2N3N6F6</accession>
<evidence type="ECO:0000256" key="2">
    <source>
        <dbReference type="ARBA" id="ARBA00023043"/>
    </source>
</evidence>
<evidence type="ECO:0000256" key="1">
    <source>
        <dbReference type="ARBA" id="ARBA00022737"/>
    </source>
</evidence>
<dbReference type="Pfam" id="PF12796">
    <property type="entry name" value="Ank_2"/>
    <property type="match status" value="1"/>
</dbReference>
<organism evidence="4 5">
    <name type="scientific">Lomentospora prolificans</name>
    <dbReference type="NCBI Taxonomy" id="41688"/>
    <lineage>
        <taxon>Eukaryota</taxon>
        <taxon>Fungi</taxon>
        <taxon>Dikarya</taxon>
        <taxon>Ascomycota</taxon>
        <taxon>Pezizomycotina</taxon>
        <taxon>Sordariomycetes</taxon>
        <taxon>Hypocreomycetidae</taxon>
        <taxon>Microascales</taxon>
        <taxon>Microascaceae</taxon>
        <taxon>Lomentospora</taxon>
    </lineage>
</organism>
<dbReference type="PROSITE" id="PS50088">
    <property type="entry name" value="ANK_REPEAT"/>
    <property type="match status" value="1"/>
</dbReference>
<dbReference type="AlphaFoldDB" id="A0A2N3N6F6"/>
<dbReference type="InParanoid" id="A0A2N3N6F6"/>
<dbReference type="SUPFAM" id="SSF48403">
    <property type="entry name" value="Ankyrin repeat"/>
    <property type="match status" value="1"/>
</dbReference>
<dbReference type="EMBL" id="NLAX01000701">
    <property type="protein sequence ID" value="PKS08006.1"/>
    <property type="molecule type" value="Genomic_DNA"/>
</dbReference>
<keyword evidence="5" id="KW-1185">Reference proteome</keyword>
<proteinExistence type="predicted"/>
<dbReference type="Proteomes" id="UP000233524">
    <property type="component" value="Unassembled WGS sequence"/>
</dbReference>
<dbReference type="VEuPathDB" id="FungiDB:jhhlp_006618"/>
<dbReference type="InterPro" id="IPR002110">
    <property type="entry name" value="Ankyrin_rpt"/>
</dbReference>
<dbReference type="InterPro" id="IPR036770">
    <property type="entry name" value="Ankyrin_rpt-contain_sf"/>
</dbReference>